<sequence>MEQNKDQEFGRTCASLERTLQNTPFYKAYKDKNVIEIMLNPDGSLWIDELGAGMSKIGTMSNSVAENVIRNVAGCFRKEVHSSSPILECKFPLDNSRFAAQLPPIVSAPTFSLRKRAVKIFTLEQYLEYGTITNKQYETIIQAIKDHRNILIAGGTGSGKTTLLNAVINAMVVISPNERMLILEDTPEIQCAAENAVLYETSPEVDLSSLVKVTLRMRPDRILVGEIRGGEALSLLESWNTGHPGGVATVHCNSASEATSRVVTLVSKNKEAPRNIENMVGQILDVIIFIKKDKNTGKRCVEELVEVVKYDQDKFVFNSIN</sequence>
<dbReference type="GO" id="GO:0005524">
    <property type="term" value="F:ATP binding"/>
    <property type="evidence" value="ECO:0007669"/>
    <property type="project" value="InterPro"/>
</dbReference>
<reference evidence="3 4" key="1">
    <citation type="submission" date="2018-06" db="EMBL/GenBank/DDBJ databases">
        <authorList>
            <consortium name="Pathogen Informatics"/>
            <person name="Doyle S."/>
        </authorList>
    </citation>
    <scope>NUCLEOTIDE SEQUENCE [LARGE SCALE GENOMIC DNA]</scope>
    <source>
        <strain evidence="3 4">NCTC12872</strain>
    </source>
</reference>
<proteinExistence type="inferred from homology"/>
<dbReference type="EMBL" id="UGTA01000002">
    <property type="protein sequence ID" value="SUB76411.1"/>
    <property type="molecule type" value="Genomic_DNA"/>
</dbReference>
<dbReference type="InterPro" id="IPR001482">
    <property type="entry name" value="T2SS/T4SS_dom"/>
</dbReference>
<dbReference type="InterPro" id="IPR014149">
    <property type="entry name" value="Conjug-transfer_TrbB"/>
</dbReference>
<dbReference type="OrthoDB" id="9810761at2"/>
<accession>A0A379DFL3</accession>
<dbReference type="NCBIfam" id="TIGR02782">
    <property type="entry name" value="TrbB_P"/>
    <property type="match status" value="1"/>
</dbReference>
<dbReference type="CDD" id="cd01130">
    <property type="entry name" value="VirB11-like_ATPase"/>
    <property type="match status" value="1"/>
</dbReference>
<dbReference type="SUPFAM" id="SSF52540">
    <property type="entry name" value="P-loop containing nucleoside triphosphate hydrolases"/>
    <property type="match status" value="1"/>
</dbReference>
<dbReference type="Gene3D" id="3.40.50.300">
    <property type="entry name" value="P-loop containing nucleotide triphosphate hydrolases"/>
    <property type="match status" value="1"/>
</dbReference>
<dbReference type="RefSeq" id="WP_115316492.1">
    <property type="nucleotide sequence ID" value="NZ_LWIF01000002.1"/>
</dbReference>
<dbReference type="PANTHER" id="PTHR30486">
    <property type="entry name" value="TWITCHING MOTILITY PROTEIN PILT"/>
    <property type="match status" value="1"/>
</dbReference>
<keyword evidence="4" id="KW-1185">Reference proteome</keyword>
<dbReference type="InterPro" id="IPR027417">
    <property type="entry name" value="P-loop_NTPase"/>
</dbReference>
<evidence type="ECO:0000313" key="4">
    <source>
        <dbReference type="Proteomes" id="UP000255417"/>
    </source>
</evidence>
<dbReference type="Proteomes" id="UP000255417">
    <property type="component" value="Unassembled WGS sequence"/>
</dbReference>
<dbReference type="Pfam" id="PF00437">
    <property type="entry name" value="T2SSE"/>
    <property type="match status" value="1"/>
</dbReference>
<organism evidence="3 4">
    <name type="scientific">Phocoenobacter uteri</name>
    <dbReference type="NCBI Taxonomy" id="146806"/>
    <lineage>
        <taxon>Bacteria</taxon>
        <taxon>Pseudomonadati</taxon>
        <taxon>Pseudomonadota</taxon>
        <taxon>Gammaproteobacteria</taxon>
        <taxon>Pasteurellales</taxon>
        <taxon>Pasteurellaceae</taxon>
        <taxon>Phocoenobacter</taxon>
    </lineage>
</organism>
<dbReference type="InterPro" id="IPR050921">
    <property type="entry name" value="T4SS_GSP_E_ATPase"/>
</dbReference>
<evidence type="ECO:0000259" key="2">
    <source>
        <dbReference type="Pfam" id="PF00437"/>
    </source>
</evidence>
<dbReference type="AlphaFoldDB" id="A0A379DFL3"/>
<dbReference type="GO" id="GO:0016887">
    <property type="term" value="F:ATP hydrolysis activity"/>
    <property type="evidence" value="ECO:0007669"/>
    <property type="project" value="InterPro"/>
</dbReference>
<dbReference type="GO" id="GO:0005737">
    <property type="term" value="C:cytoplasm"/>
    <property type="evidence" value="ECO:0007669"/>
    <property type="project" value="InterPro"/>
</dbReference>
<protein>
    <submittedName>
        <fullName evidence="3">Type IV secretion system protein virB11</fullName>
    </submittedName>
</protein>
<feature type="domain" description="Bacterial type II secretion system protein E" evidence="2">
    <location>
        <begin position="42"/>
        <end position="281"/>
    </location>
</feature>
<gene>
    <name evidence="3" type="ORF">NCTC12872_02039</name>
</gene>
<dbReference type="PANTHER" id="PTHR30486:SF6">
    <property type="entry name" value="TYPE IV PILUS RETRACTATION ATPASE PILT"/>
    <property type="match status" value="1"/>
</dbReference>
<dbReference type="Gene3D" id="3.30.450.90">
    <property type="match status" value="1"/>
</dbReference>
<comment type="similarity">
    <text evidence="1">Belongs to the GSP E family.</text>
</comment>
<evidence type="ECO:0000256" key="1">
    <source>
        <dbReference type="ARBA" id="ARBA00006611"/>
    </source>
</evidence>
<evidence type="ECO:0000313" key="3">
    <source>
        <dbReference type="EMBL" id="SUB76411.1"/>
    </source>
</evidence>
<name>A0A379DFL3_9PAST</name>